<sequence>MLWESTDGSRSSPQLGAGVLGGDAHHQFGGCLEGDSIVALHVTMGHIVYSDTLITTNRLIHGLGGFGSESPCVILAWAKFPSWVTGAFGWAGVGKDPRPTHANPHDFSLPRKAAALTLLDALGQRAPSPTVYTIAPSNWCS</sequence>
<dbReference type="Proteomes" id="UP000479710">
    <property type="component" value="Unassembled WGS sequence"/>
</dbReference>
<accession>A0A6G1FB47</accession>
<organism evidence="1 2">
    <name type="scientific">Oryza meyeriana var. granulata</name>
    <dbReference type="NCBI Taxonomy" id="110450"/>
    <lineage>
        <taxon>Eukaryota</taxon>
        <taxon>Viridiplantae</taxon>
        <taxon>Streptophyta</taxon>
        <taxon>Embryophyta</taxon>
        <taxon>Tracheophyta</taxon>
        <taxon>Spermatophyta</taxon>
        <taxon>Magnoliopsida</taxon>
        <taxon>Liliopsida</taxon>
        <taxon>Poales</taxon>
        <taxon>Poaceae</taxon>
        <taxon>BOP clade</taxon>
        <taxon>Oryzoideae</taxon>
        <taxon>Oryzeae</taxon>
        <taxon>Oryzinae</taxon>
        <taxon>Oryza</taxon>
        <taxon>Oryza meyeriana</taxon>
    </lineage>
</organism>
<comment type="caution">
    <text evidence="1">The sequence shown here is derived from an EMBL/GenBank/DDBJ whole genome shotgun (WGS) entry which is preliminary data.</text>
</comment>
<evidence type="ECO:0000313" key="2">
    <source>
        <dbReference type="Proteomes" id="UP000479710"/>
    </source>
</evidence>
<keyword evidence="2" id="KW-1185">Reference proteome</keyword>
<name>A0A6G1FB47_9ORYZ</name>
<reference evidence="1 2" key="1">
    <citation type="submission" date="2019-11" db="EMBL/GenBank/DDBJ databases">
        <title>Whole genome sequence of Oryza granulata.</title>
        <authorList>
            <person name="Li W."/>
        </authorList>
    </citation>
    <scope>NUCLEOTIDE SEQUENCE [LARGE SCALE GENOMIC DNA]</scope>
    <source>
        <strain evidence="2">cv. Menghai</strain>
        <tissue evidence="1">Leaf</tissue>
    </source>
</reference>
<dbReference type="EMBL" id="SPHZ02000001">
    <property type="protein sequence ID" value="KAF0934104.1"/>
    <property type="molecule type" value="Genomic_DNA"/>
</dbReference>
<dbReference type="AlphaFoldDB" id="A0A6G1FB47"/>
<gene>
    <name evidence="1" type="ORF">E2562_022776</name>
</gene>
<proteinExistence type="predicted"/>
<evidence type="ECO:0000313" key="1">
    <source>
        <dbReference type="EMBL" id="KAF0934104.1"/>
    </source>
</evidence>
<protein>
    <submittedName>
        <fullName evidence="1">Uncharacterized protein</fullName>
    </submittedName>
</protein>